<keyword evidence="2" id="KW-1185">Reference proteome</keyword>
<proteinExistence type="predicted"/>
<evidence type="ECO:0000313" key="1">
    <source>
        <dbReference type="EMBL" id="SQI60982.1"/>
    </source>
</evidence>
<reference evidence="1 2" key="1">
    <citation type="submission" date="2018-06" db="EMBL/GenBank/DDBJ databases">
        <authorList>
            <consortium name="Pathogen Informatics"/>
            <person name="Doyle S."/>
        </authorList>
    </citation>
    <scope>NUCLEOTIDE SEQUENCE [LARGE SCALE GENOMIC DNA]</scope>
    <source>
        <strain evidence="1 2">NCTC4824</strain>
    </source>
</reference>
<organism evidence="1 2">
    <name type="scientific">Lederbergia lenta</name>
    <name type="common">Bacillus lentus</name>
    <dbReference type="NCBI Taxonomy" id="1467"/>
    <lineage>
        <taxon>Bacteria</taxon>
        <taxon>Bacillati</taxon>
        <taxon>Bacillota</taxon>
        <taxon>Bacilli</taxon>
        <taxon>Bacillales</taxon>
        <taxon>Bacillaceae</taxon>
        <taxon>Lederbergia</taxon>
    </lineage>
</organism>
<dbReference type="Proteomes" id="UP000249134">
    <property type="component" value="Chromosome 1"/>
</dbReference>
<evidence type="ECO:0000313" key="2">
    <source>
        <dbReference type="Proteomes" id="UP000249134"/>
    </source>
</evidence>
<dbReference type="STRING" id="1348624.GCA_001591545_02061"/>
<dbReference type="KEGG" id="blen:NCTC4824_03013"/>
<gene>
    <name evidence="1" type="ORF">NCTC4824_03013</name>
</gene>
<dbReference type="RefSeq" id="WP_066140615.1">
    <property type="nucleotide sequence ID" value="NZ_CBCSGM010000001.1"/>
</dbReference>
<sequence>MFGECEYDSGEDIPKETMTKEQMKELTDRFLTDIFPETVSKLFLSSIIDFDVFFMLEYCQKDELFGLDLPNSGVTFNVYNNGMIMDVTKEEESFSVEYPKEVVPSEKAKQRYLSGINAGKLILQYDEELFVNGDGKFRLVYDFNSVAIDVKMDGLITNTGDLDIEPQYHKDIPSFFAKAVSSLVLAGVEGMKKIAEVETEAGFVEVWSHFSLEKFREDYDMEDLIDLDFGMDDIVKFIIDPSNGKLKRLVKGGEQLLDRMYTAEEAYLFALKILSSQFKDAHQMFKLHILDPEIVDYNDEGEELPPYAYCFTFDRFENGVRIENAYIAITVNASTGELQDINTSDHTYIDFTGLTDVIPDNFALAKNLYEQSFTMKLQWVKEVDENGKSRYDLVYMPTFKGAGGHILYYDVYTLEPWTIDVTGLEEY</sequence>
<dbReference type="EMBL" id="LS483476">
    <property type="protein sequence ID" value="SQI60982.1"/>
    <property type="molecule type" value="Genomic_DNA"/>
</dbReference>
<dbReference type="AlphaFoldDB" id="A0A2X4WQP5"/>
<protein>
    <submittedName>
        <fullName evidence="1">YcdC</fullName>
    </submittedName>
</protein>
<name>A0A2X4WQP5_LEDLE</name>
<accession>A0A2X4WQP5</accession>